<evidence type="ECO:0000313" key="2">
    <source>
        <dbReference type="Proteomes" id="UP001150581"/>
    </source>
</evidence>
<accession>A0ACC1IME9</accession>
<reference evidence="1" key="1">
    <citation type="submission" date="2022-07" db="EMBL/GenBank/DDBJ databases">
        <title>Phylogenomic reconstructions and comparative analyses of Kickxellomycotina fungi.</title>
        <authorList>
            <person name="Reynolds N.K."/>
            <person name="Stajich J.E."/>
            <person name="Barry K."/>
            <person name="Grigoriev I.V."/>
            <person name="Crous P."/>
            <person name="Smith M.E."/>
        </authorList>
    </citation>
    <scope>NUCLEOTIDE SEQUENCE</scope>
    <source>
        <strain evidence="1">Benny 63K</strain>
    </source>
</reference>
<proteinExistence type="predicted"/>
<sequence length="774" mass="86886">MKAIVHSLSLVAATLVFWAYGLHLYRAANQPLVSLSASDSLNFSSKGTIESPTALTNNKEQQNAFPLASSNDGIVTFIHASDLHISKYFAKGGLIHFLHFLHTAVPLISPRLVAVTGDLTDGKDRQRLTSLQQIDEWQAYQRALNESHVKTRLDGNFYRDQRGNHDCFNVFSFNSSDNYYKEYSAVQEDGYLLQIREPFGTYSFVASDGCPRHGFARPMNFFGYLDAYGMEQLERRMEKASGSSHVFLLNHYPVSTMLYGKYRKSFGELVNGVSVFLCGHLHYLAGGIGAQLQAYKAHDGYWELEIGDMKEHAVYRVYAIDNDMVAFVDVILPLEQIPMPNPQLLDARVQAAIPHPPVVLVTNPKDARYLLPKHEPLGKMLTSTHIRVLIWTDSPVASVSVKIDGHEHPHKAEYHGKETGTGNDVVKTPLWAVPWDAAKYDDGSLHEIQVTAADSDGKTTTVRLPFHFSLEPLSLENDSRGGWIMRQNFADIFRISGLISYLLMVLFLLLIPRLVHCHLKDPHAWLSRRRLEHHKDDARMRHIWATFTRGNIVNPFVLVKLLLALLSSHTKFCVWTQFTAQVYFASIPWLYWPAYFFAMALATMPLFTGHLIPSAGPNGIGSVYVYGIYIAGEWAPLLDSWLYALTSIASLALLLLYVPVAVSPWSIFYPTPVGAQKPWYRSILVRLAMASFITLYLGVPTIMTVYTYGFISIVLGPGRAWLFIAAAVALYTLDWRSFTVPSPRDSYSRVPVTSSEAAASDEHASRPNEQCNST</sequence>
<evidence type="ECO:0000313" key="1">
    <source>
        <dbReference type="EMBL" id="KAJ1896527.1"/>
    </source>
</evidence>
<gene>
    <name evidence="1" type="ORF">LPJ66_003937</name>
</gene>
<protein>
    <submittedName>
        <fullName evidence="1">Uncharacterized protein</fullName>
    </submittedName>
</protein>
<dbReference type="Proteomes" id="UP001150581">
    <property type="component" value="Unassembled WGS sequence"/>
</dbReference>
<name>A0ACC1IME9_9FUNG</name>
<organism evidence="1 2">
    <name type="scientific">Kickxella alabastrina</name>
    <dbReference type="NCBI Taxonomy" id="61397"/>
    <lineage>
        <taxon>Eukaryota</taxon>
        <taxon>Fungi</taxon>
        <taxon>Fungi incertae sedis</taxon>
        <taxon>Zoopagomycota</taxon>
        <taxon>Kickxellomycotina</taxon>
        <taxon>Kickxellomycetes</taxon>
        <taxon>Kickxellales</taxon>
        <taxon>Kickxellaceae</taxon>
        <taxon>Kickxella</taxon>
    </lineage>
</organism>
<comment type="caution">
    <text evidence="1">The sequence shown here is derived from an EMBL/GenBank/DDBJ whole genome shotgun (WGS) entry which is preliminary data.</text>
</comment>
<dbReference type="EMBL" id="JANBPG010000435">
    <property type="protein sequence ID" value="KAJ1896527.1"/>
    <property type="molecule type" value="Genomic_DNA"/>
</dbReference>
<keyword evidence="2" id="KW-1185">Reference proteome</keyword>